<proteinExistence type="predicted"/>
<dbReference type="Gene3D" id="3.40.1170.60">
    <property type="match status" value="1"/>
</dbReference>
<dbReference type="GO" id="GO:0070987">
    <property type="term" value="P:error-free translesion synthesis"/>
    <property type="evidence" value="ECO:0007669"/>
    <property type="project" value="TreeGrafter"/>
</dbReference>
<dbReference type="Gene3D" id="3.30.1490.100">
    <property type="entry name" value="DNA polymerase, Y-family, little finger domain"/>
    <property type="match status" value="1"/>
</dbReference>
<name>A0A2H6KI32_9APIC</name>
<feature type="domain" description="UmuC" evidence="4">
    <location>
        <begin position="472"/>
        <end position="670"/>
    </location>
</feature>
<evidence type="ECO:0000256" key="2">
    <source>
        <dbReference type="SAM" id="MobiDB-lite"/>
    </source>
</evidence>
<dbReference type="OrthoDB" id="447129at2759"/>
<feature type="region of interest" description="Disordered" evidence="2">
    <location>
        <begin position="298"/>
        <end position="329"/>
    </location>
</feature>
<dbReference type="GO" id="GO:0042276">
    <property type="term" value="P:error-prone translesion synthesis"/>
    <property type="evidence" value="ECO:0007669"/>
    <property type="project" value="TreeGrafter"/>
</dbReference>
<evidence type="ECO:0000313" key="5">
    <source>
        <dbReference type="EMBL" id="GBE62647.1"/>
    </source>
</evidence>
<dbReference type="InterPro" id="IPR043502">
    <property type="entry name" value="DNA/RNA_pol_sf"/>
</dbReference>
<dbReference type="Gene3D" id="6.10.250.1490">
    <property type="match status" value="1"/>
</dbReference>
<dbReference type="VEuPathDB" id="PiroplasmaDB:BOVATA_041400"/>
<evidence type="ECO:0000256" key="1">
    <source>
        <dbReference type="ARBA" id="ARBA00022634"/>
    </source>
</evidence>
<gene>
    <name evidence="5" type="ORF">BOVATA_041400</name>
</gene>
<sequence length="1298" mass="142972">MALPVKFGGGGSFSSYMERRRRGVAAHYKRKYAGDVNVDEQVVPENEAVPCQHVGEECQCYLVEHEGRQWSPLSDGIVDCSSINDSDGDYDGDPEHSPMGQDMVNSLSRNPGASSRQVNDSPARALSPLFKDCHFYIDGVVYPYSRLGENENAATSAVHAHEKLIELIVQRGGHVEIHLSEYVTHYVVERVALGCSKWWNMRERGGKYRHYAVVTPAYIFECHLQDTRLPERKFLPASLRSKRDTITLTQTWGKAEVKKTPNKIIDEADNGGGCLPSDGCRSHRVDLKTSDKNIKPKCDTDSDTEVPIDGPSTKCSDRDHYDGTLPAGARNSENYVEATLAKEGEGAKSNASGVDLNNLIQASVTKHFGTLSVDEIPQISPLTGDGVDVKRPVSEAVPTSPTVDKDEDASANDADRLVNPEDKGAVNTIAVDEYYKRSRLHLLGTWKTNVEKEFDFEPFTELKEGMLPNGRILHIDMDAFFVSVALRSRPHLRNMPLAISHGTGRNSASEISTCNYEARAFGVRKGMWVRDAVKRCPLLKFVPYDFDAITDTALKILRIVAGLTKRVYSASCDELYVECYMGDSATDIANYINFAHNIAQMIERETGCPLSVGIGANMMLSKLASQRCKSLKHGGKESTPGCYIQQSVCAVVDVDAFMASVSLRELPGVGYRAMALLQSCGYVSCSDVHDKEELKGLLGDKLGSTVYQFCQGLDYRNINTAEKRSHIVKNKTISAAINYGVRVTDMEQVHEYMRQLISQTWERVEIASENLRGQGAASSTAGVPQAQITLKVRVRSPEASIEPAKYMGCGLCDEFTASVAGDLLSQKSVLASLKACWKKLTAKQTIPLEDLRGIALSICRIKRGSVAEYNTIDRFLVAVTSSPSPVGTYPVYRDTPSRISTPQRNGLGVRKPESLNDSNSEHKESILRYLHVSPRPMRTPVKRKRSRCSYGRQLTMHEFLSGSTPSDSKCKNRLCHSLSTGGASSKEADDRAKVVKLPRKKVVEIIPITPSLSNVWVCAASSKIIEQRLTAIRSAWSMYSGVVAFYREIFANYATVLGEDGNVTETSNADITNTNDPMLPTTNNEVGAINEEDGIQSNCAEVVIEKSSKPCHERGENGPPGNGCDYAPHNNADTDLCEASNTSSANGERSRSDEHCDNRCPITPFQLRRVCVSCRAKFFKNFDIGMLCNVACNEDICCLPRLKSAKLCKSEADLTSHAITMVICTLVYATLLRAVVQLSRKGHLDVLQVFISVSLREAVNITASFVGELNRPLQMQFFAEAQSHLLKAHNLSMNPIVM</sequence>
<feature type="region of interest" description="Disordered" evidence="2">
    <location>
        <begin position="387"/>
        <end position="419"/>
    </location>
</feature>
<accession>A0A2H6KI32</accession>
<dbReference type="PANTHER" id="PTHR45990:SF1">
    <property type="entry name" value="DNA REPAIR PROTEIN REV1"/>
    <property type="match status" value="1"/>
</dbReference>
<feature type="compositionally biased region" description="Basic and acidic residues" evidence="2">
    <location>
        <begin position="910"/>
        <end position="921"/>
    </location>
</feature>
<feature type="region of interest" description="Disordered" evidence="2">
    <location>
        <begin position="84"/>
        <end position="120"/>
    </location>
</feature>
<dbReference type="Pfam" id="PF21999">
    <property type="entry name" value="IMS_HHH_1"/>
    <property type="match status" value="1"/>
</dbReference>
<keyword evidence="1" id="KW-0237">DNA synthesis</keyword>
<dbReference type="PANTHER" id="PTHR45990">
    <property type="entry name" value="DNA REPAIR PROTEIN REV1"/>
    <property type="match status" value="1"/>
</dbReference>
<feature type="compositionally biased region" description="Polar residues" evidence="2">
    <location>
        <begin position="103"/>
        <end position="120"/>
    </location>
</feature>
<dbReference type="SUPFAM" id="SSF56672">
    <property type="entry name" value="DNA/RNA polymerases"/>
    <property type="match status" value="1"/>
</dbReference>
<dbReference type="InterPro" id="IPR001357">
    <property type="entry name" value="BRCT_dom"/>
</dbReference>
<dbReference type="Pfam" id="PF00817">
    <property type="entry name" value="IMS"/>
    <property type="match status" value="1"/>
</dbReference>
<feature type="domain" description="BRCT" evidence="3">
    <location>
        <begin position="125"/>
        <end position="236"/>
    </location>
</feature>
<dbReference type="EMBL" id="BDSA01000006">
    <property type="protein sequence ID" value="GBE62647.1"/>
    <property type="molecule type" value="Genomic_DNA"/>
</dbReference>
<dbReference type="Gene3D" id="3.30.70.270">
    <property type="match status" value="1"/>
</dbReference>
<evidence type="ECO:0000313" key="6">
    <source>
        <dbReference type="Proteomes" id="UP000236319"/>
    </source>
</evidence>
<protein>
    <submittedName>
        <fullName evidence="5">DNA damage repair Mus42</fullName>
    </submittedName>
</protein>
<keyword evidence="6" id="KW-1185">Reference proteome</keyword>
<dbReference type="RefSeq" id="XP_028868890.1">
    <property type="nucleotide sequence ID" value="XM_029013057.1"/>
</dbReference>
<dbReference type="GO" id="GO:0017125">
    <property type="term" value="F:deoxycytidyl transferase activity"/>
    <property type="evidence" value="ECO:0007669"/>
    <property type="project" value="TreeGrafter"/>
</dbReference>
<dbReference type="Proteomes" id="UP000236319">
    <property type="component" value="Unassembled WGS sequence"/>
</dbReference>
<dbReference type="PROSITE" id="PS50173">
    <property type="entry name" value="UMUC"/>
    <property type="match status" value="1"/>
</dbReference>
<dbReference type="InterPro" id="IPR043128">
    <property type="entry name" value="Rev_trsase/Diguanyl_cyclase"/>
</dbReference>
<dbReference type="PROSITE" id="PS50172">
    <property type="entry name" value="BRCT"/>
    <property type="match status" value="1"/>
</dbReference>
<dbReference type="InterPro" id="IPR053848">
    <property type="entry name" value="IMS_HHH_1"/>
</dbReference>
<dbReference type="InterPro" id="IPR036775">
    <property type="entry name" value="DNA_pol_Y-fam_lit_finger_sf"/>
</dbReference>
<dbReference type="SUPFAM" id="SSF52113">
    <property type="entry name" value="BRCT domain"/>
    <property type="match status" value="1"/>
</dbReference>
<organism evidence="5 6">
    <name type="scientific">Babesia ovata</name>
    <dbReference type="NCBI Taxonomy" id="189622"/>
    <lineage>
        <taxon>Eukaryota</taxon>
        <taxon>Sar</taxon>
        <taxon>Alveolata</taxon>
        <taxon>Apicomplexa</taxon>
        <taxon>Aconoidasida</taxon>
        <taxon>Piroplasmida</taxon>
        <taxon>Babesiidae</taxon>
        <taxon>Babesia</taxon>
    </lineage>
</organism>
<dbReference type="Gene3D" id="3.40.50.10190">
    <property type="entry name" value="BRCT domain"/>
    <property type="match status" value="1"/>
</dbReference>
<dbReference type="InterPro" id="IPR001126">
    <property type="entry name" value="UmuC"/>
</dbReference>
<dbReference type="GO" id="GO:0006281">
    <property type="term" value="P:DNA repair"/>
    <property type="evidence" value="ECO:0007669"/>
    <property type="project" value="InterPro"/>
</dbReference>
<dbReference type="GeneID" id="39876417"/>
<dbReference type="GO" id="GO:0003887">
    <property type="term" value="F:DNA-directed DNA polymerase activity"/>
    <property type="evidence" value="ECO:0007669"/>
    <property type="project" value="InterPro"/>
</dbReference>
<dbReference type="SMART" id="SM00292">
    <property type="entry name" value="BRCT"/>
    <property type="match status" value="1"/>
</dbReference>
<evidence type="ECO:0000259" key="4">
    <source>
        <dbReference type="PROSITE" id="PS50173"/>
    </source>
</evidence>
<dbReference type="InterPro" id="IPR036420">
    <property type="entry name" value="BRCT_dom_sf"/>
</dbReference>
<reference evidence="5 6" key="1">
    <citation type="journal article" date="2017" name="BMC Genomics">
        <title>Whole-genome assembly of Babesia ovata and comparative genomics between closely related pathogens.</title>
        <authorList>
            <person name="Yamagishi J."/>
            <person name="Asada M."/>
            <person name="Hakimi H."/>
            <person name="Tanaka T.Q."/>
            <person name="Sugimoto C."/>
            <person name="Kawazu S."/>
        </authorList>
    </citation>
    <scope>NUCLEOTIDE SEQUENCE [LARGE SCALE GENOMIC DNA]</scope>
    <source>
        <strain evidence="5 6">Miyake</strain>
    </source>
</reference>
<evidence type="ECO:0000259" key="3">
    <source>
        <dbReference type="PROSITE" id="PS50172"/>
    </source>
</evidence>
<feature type="region of interest" description="Disordered" evidence="2">
    <location>
        <begin position="894"/>
        <end position="921"/>
    </location>
</feature>
<comment type="caution">
    <text evidence="5">The sequence shown here is derived from an EMBL/GenBank/DDBJ whole genome shotgun (WGS) entry which is preliminary data.</text>
</comment>
<dbReference type="GO" id="GO:0005634">
    <property type="term" value="C:nucleus"/>
    <property type="evidence" value="ECO:0007669"/>
    <property type="project" value="TreeGrafter"/>
</dbReference>
<dbReference type="Gene3D" id="1.10.150.20">
    <property type="entry name" value="5' to 3' exonuclease, C-terminal subdomain"/>
    <property type="match status" value="1"/>
</dbReference>
<dbReference type="GO" id="GO:0003684">
    <property type="term" value="F:damaged DNA binding"/>
    <property type="evidence" value="ECO:0007669"/>
    <property type="project" value="InterPro"/>
</dbReference>